<feature type="compositionally biased region" description="Polar residues" evidence="1">
    <location>
        <begin position="36"/>
        <end position="45"/>
    </location>
</feature>
<proteinExistence type="predicted"/>
<feature type="compositionally biased region" description="Basic and acidic residues" evidence="1">
    <location>
        <begin position="384"/>
        <end position="401"/>
    </location>
</feature>
<protein>
    <submittedName>
        <fullName evidence="2">Uncharacterized protein</fullName>
    </submittedName>
</protein>
<dbReference type="AlphaFoldDB" id="A0A1Y2G7J6"/>
<feature type="compositionally biased region" description="Polar residues" evidence="1">
    <location>
        <begin position="261"/>
        <end position="274"/>
    </location>
</feature>
<reference evidence="2 3" key="1">
    <citation type="submission" date="2016-07" db="EMBL/GenBank/DDBJ databases">
        <title>Pervasive Adenine N6-methylation of Active Genes in Fungi.</title>
        <authorList>
            <consortium name="DOE Joint Genome Institute"/>
            <person name="Mondo S.J."/>
            <person name="Dannebaum R.O."/>
            <person name="Kuo R.C."/>
            <person name="Labutti K."/>
            <person name="Haridas S."/>
            <person name="Kuo A."/>
            <person name="Salamov A."/>
            <person name="Ahrendt S.R."/>
            <person name="Lipzen A."/>
            <person name="Sullivan W."/>
            <person name="Andreopoulos W.B."/>
            <person name="Clum A."/>
            <person name="Lindquist E."/>
            <person name="Daum C."/>
            <person name="Ramamoorthy G.K."/>
            <person name="Gryganskyi A."/>
            <person name="Culley D."/>
            <person name="Magnuson J.K."/>
            <person name="James T.Y."/>
            <person name="O'Malley M.A."/>
            <person name="Stajich J.E."/>
            <person name="Spatafora J.W."/>
            <person name="Visel A."/>
            <person name="Grigoriev I.V."/>
        </authorList>
    </citation>
    <scope>NUCLEOTIDE SEQUENCE [LARGE SCALE GENOMIC DNA]</scope>
    <source>
        <strain evidence="2 3">NRRL 3116</strain>
    </source>
</reference>
<organism evidence="2 3">
    <name type="scientific">Lobosporangium transversale</name>
    <dbReference type="NCBI Taxonomy" id="64571"/>
    <lineage>
        <taxon>Eukaryota</taxon>
        <taxon>Fungi</taxon>
        <taxon>Fungi incertae sedis</taxon>
        <taxon>Mucoromycota</taxon>
        <taxon>Mortierellomycotina</taxon>
        <taxon>Mortierellomycetes</taxon>
        <taxon>Mortierellales</taxon>
        <taxon>Mortierellaceae</taxon>
        <taxon>Lobosporangium</taxon>
    </lineage>
</organism>
<feature type="compositionally biased region" description="Basic residues" evidence="1">
    <location>
        <begin position="410"/>
        <end position="419"/>
    </location>
</feature>
<feature type="region of interest" description="Disordered" evidence="1">
    <location>
        <begin position="349"/>
        <end position="444"/>
    </location>
</feature>
<feature type="compositionally biased region" description="Low complexity" evidence="1">
    <location>
        <begin position="61"/>
        <end position="84"/>
    </location>
</feature>
<sequence length="489" mass="54163">MEDINTQSPAQTGSVSPFQPQSQPQKQPQPYIHAHPQQSQSLNQTSISYSPPSLPPPPSITPIFSHLSSPSLPSPPVSALSSKLVTPDHLSHPISSTLSTPASKPKTLSSTTFSSANNHHQNSTLRQDVQQHSEAMDVDEFRSQDQKRNDAIQPTLKQHPHHLQLHKILDDDDADELTSLSSSLSMNSENDAFSRVLDPTRRGPSTTSLARKRPSVAESHSDSESQFDSTVESHPNSDSESDPDLESKPSSPRELKFLAHSQPNVTTAVKTSSNDVRRKSLQHLAHRQDHTNTVDSTQSMSIDNYSQNPHHHHRRNHHDLVLYHDHPLQGLDVLATAARQMPRREVPFENTASLQDDSNASESEGSLALEGIDSSRKWPSMSEGEYKSKVKDDVGSDRLERQGGSIGHGHGQHYHRHHDHIPSTSRQPIGMTTSTGFSMTSASRVKDSITKDSAPRKWICRQVSVKTLGGEMMMPIWFSDPFHPFCIAV</sequence>
<evidence type="ECO:0000256" key="1">
    <source>
        <dbReference type="SAM" id="MobiDB-lite"/>
    </source>
</evidence>
<dbReference type="GeneID" id="33561809"/>
<comment type="caution">
    <text evidence="2">The sequence shown here is derived from an EMBL/GenBank/DDBJ whole genome shotgun (WGS) entry which is preliminary data.</text>
</comment>
<accession>A0A1Y2G7J6</accession>
<feature type="compositionally biased region" description="Polar residues" evidence="1">
    <location>
        <begin position="350"/>
        <end position="364"/>
    </location>
</feature>
<evidence type="ECO:0000313" key="3">
    <source>
        <dbReference type="Proteomes" id="UP000193648"/>
    </source>
</evidence>
<feature type="compositionally biased region" description="Polar residues" evidence="1">
    <location>
        <begin position="1"/>
        <end position="16"/>
    </location>
</feature>
<feature type="compositionally biased region" description="Basic and acidic residues" evidence="1">
    <location>
        <begin position="129"/>
        <end position="147"/>
    </location>
</feature>
<dbReference type="InParanoid" id="A0A1Y2G7J6"/>
<dbReference type="RefSeq" id="XP_021876071.1">
    <property type="nucleotide sequence ID" value="XM_022019965.1"/>
</dbReference>
<feature type="region of interest" description="Disordered" evidence="1">
    <location>
        <begin position="257"/>
        <end position="276"/>
    </location>
</feature>
<feature type="region of interest" description="Disordered" evidence="1">
    <location>
        <begin position="1"/>
        <end position="147"/>
    </location>
</feature>
<feature type="compositionally biased region" description="Polar residues" evidence="1">
    <location>
        <begin position="293"/>
        <end position="308"/>
    </location>
</feature>
<evidence type="ECO:0000313" key="2">
    <source>
        <dbReference type="EMBL" id="ORZ00030.1"/>
    </source>
</evidence>
<feature type="region of interest" description="Disordered" evidence="1">
    <location>
        <begin position="282"/>
        <end position="315"/>
    </location>
</feature>
<name>A0A1Y2G7J6_9FUNG</name>
<feature type="compositionally biased region" description="Polar residues" evidence="1">
    <location>
        <begin position="224"/>
        <end position="238"/>
    </location>
</feature>
<feature type="compositionally biased region" description="Low complexity" evidence="1">
    <location>
        <begin position="430"/>
        <end position="443"/>
    </location>
</feature>
<feature type="compositionally biased region" description="Low complexity" evidence="1">
    <location>
        <begin position="17"/>
        <end position="30"/>
    </location>
</feature>
<dbReference type="EMBL" id="MCFF01000064">
    <property type="protein sequence ID" value="ORZ00030.1"/>
    <property type="molecule type" value="Genomic_DNA"/>
</dbReference>
<feature type="region of interest" description="Disordered" evidence="1">
    <location>
        <begin position="191"/>
        <end position="252"/>
    </location>
</feature>
<gene>
    <name evidence="2" type="ORF">BCR41DRAFT_211840</name>
</gene>
<keyword evidence="3" id="KW-1185">Reference proteome</keyword>
<dbReference type="OrthoDB" id="2448250at2759"/>
<feature type="compositionally biased region" description="Polar residues" evidence="1">
    <location>
        <begin position="93"/>
        <end position="128"/>
    </location>
</feature>
<dbReference type="Proteomes" id="UP000193648">
    <property type="component" value="Unassembled WGS sequence"/>
</dbReference>